<dbReference type="GO" id="GO:0000976">
    <property type="term" value="F:transcription cis-regulatory region binding"/>
    <property type="evidence" value="ECO:0007669"/>
    <property type="project" value="TreeGrafter"/>
</dbReference>
<keyword evidence="8" id="KW-1185">Reference proteome</keyword>
<dbReference type="EMBL" id="SDVB01000238">
    <property type="protein sequence ID" value="RYC11696.1"/>
    <property type="molecule type" value="Genomic_DNA"/>
</dbReference>
<evidence type="ECO:0000259" key="6">
    <source>
        <dbReference type="PROSITE" id="PS50977"/>
    </source>
</evidence>
<organism evidence="7 8">
    <name type="scientific">Ciceribacter ferrooxidans</name>
    <dbReference type="NCBI Taxonomy" id="2509717"/>
    <lineage>
        <taxon>Bacteria</taxon>
        <taxon>Pseudomonadati</taxon>
        <taxon>Pseudomonadota</taxon>
        <taxon>Alphaproteobacteria</taxon>
        <taxon>Hyphomicrobiales</taxon>
        <taxon>Rhizobiaceae</taxon>
        <taxon>Ciceribacter</taxon>
    </lineage>
</organism>
<dbReference type="PANTHER" id="PTHR30055:SF234">
    <property type="entry name" value="HTH-TYPE TRANSCRIPTIONAL REGULATOR BETI"/>
    <property type="match status" value="1"/>
</dbReference>
<dbReference type="InterPro" id="IPR001647">
    <property type="entry name" value="HTH_TetR"/>
</dbReference>
<evidence type="ECO:0000313" key="8">
    <source>
        <dbReference type="Proteomes" id="UP000291088"/>
    </source>
</evidence>
<reference evidence="7 8" key="1">
    <citation type="submission" date="2019-01" db="EMBL/GenBank/DDBJ databases">
        <authorList>
            <person name="Deng T."/>
        </authorList>
    </citation>
    <scope>NUCLEOTIDE SEQUENCE [LARGE SCALE GENOMIC DNA]</scope>
    <source>
        <strain evidence="7 8">F8825</strain>
    </source>
</reference>
<proteinExistence type="predicted"/>
<dbReference type="Proteomes" id="UP000291088">
    <property type="component" value="Unassembled WGS sequence"/>
</dbReference>
<keyword evidence="2 4" id="KW-0238">DNA-binding</keyword>
<dbReference type="PROSITE" id="PS50977">
    <property type="entry name" value="HTH_TETR_2"/>
    <property type="match status" value="1"/>
</dbReference>
<feature type="region of interest" description="Disordered" evidence="5">
    <location>
        <begin position="1"/>
        <end position="27"/>
    </location>
</feature>
<comment type="caution">
    <text evidence="7">The sequence shown here is derived from an EMBL/GenBank/DDBJ whole genome shotgun (WGS) entry which is preliminary data.</text>
</comment>
<evidence type="ECO:0000256" key="5">
    <source>
        <dbReference type="SAM" id="MobiDB-lite"/>
    </source>
</evidence>
<keyword evidence="1" id="KW-0805">Transcription regulation</keyword>
<sequence length="224" mass="25161">MLVKYQEERALTDGQKPSERGRGRPKKGRELDVDALFEAAVANFAEWGFERASLRKIAGQAGVDVALISYRYGSKLALWMAVVDAVAEETLIRIRESQELCRELPPNEQMDRLCREMVDLVGARPLFAQLLISEIMTNADSERKALIEERLARPVYELLLGCVRTIRGPDDGPREVDTGLSLIAAMSMIGSVISTQIFFQRLIPAAGDKQQLFRQLAVLMRRLI</sequence>
<evidence type="ECO:0000256" key="4">
    <source>
        <dbReference type="PROSITE-ProRule" id="PRU00335"/>
    </source>
</evidence>
<accession>A0A4Q2SZF5</accession>
<evidence type="ECO:0000256" key="1">
    <source>
        <dbReference type="ARBA" id="ARBA00023015"/>
    </source>
</evidence>
<evidence type="ECO:0000256" key="3">
    <source>
        <dbReference type="ARBA" id="ARBA00023163"/>
    </source>
</evidence>
<dbReference type="SUPFAM" id="SSF46689">
    <property type="entry name" value="Homeodomain-like"/>
    <property type="match status" value="1"/>
</dbReference>
<keyword evidence="3" id="KW-0804">Transcription</keyword>
<dbReference type="OrthoDB" id="9789566at2"/>
<evidence type="ECO:0000256" key="2">
    <source>
        <dbReference type="ARBA" id="ARBA00023125"/>
    </source>
</evidence>
<dbReference type="PANTHER" id="PTHR30055">
    <property type="entry name" value="HTH-TYPE TRANSCRIPTIONAL REGULATOR RUTR"/>
    <property type="match status" value="1"/>
</dbReference>
<dbReference type="Gene3D" id="1.10.357.10">
    <property type="entry name" value="Tetracycline Repressor, domain 2"/>
    <property type="match status" value="1"/>
</dbReference>
<dbReference type="GO" id="GO:0003700">
    <property type="term" value="F:DNA-binding transcription factor activity"/>
    <property type="evidence" value="ECO:0007669"/>
    <property type="project" value="TreeGrafter"/>
</dbReference>
<gene>
    <name evidence="7" type="ORF">EUU22_11480</name>
</gene>
<feature type="domain" description="HTH tetR-type" evidence="6">
    <location>
        <begin position="30"/>
        <end position="90"/>
    </location>
</feature>
<dbReference type="AlphaFoldDB" id="A0A4Q2SZF5"/>
<evidence type="ECO:0000313" key="7">
    <source>
        <dbReference type="EMBL" id="RYC11696.1"/>
    </source>
</evidence>
<dbReference type="InterPro" id="IPR050109">
    <property type="entry name" value="HTH-type_TetR-like_transc_reg"/>
</dbReference>
<name>A0A4Q2SZF5_9HYPH</name>
<dbReference type="Pfam" id="PF00440">
    <property type="entry name" value="TetR_N"/>
    <property type="match status" value="1"/>
</dbReference>
<dbReference type="InterPro" id="IPR009057">
    <property type="entry name" value="Homeodomain-like_sf"/>
</dbReference>
<protein>
    <submittedName>
        <fullName evidence="7">TetR family transcriptional regulator</fullName>
    </submittedName>
</protein>
<feature type="DNA-binding region" description="H-T-H motif" evidence="4">
    <location>
        <begin position="53"/>
        <end position="72"/>
    </location>
</feature>